<comment type="caution">
    <text evidence="1">The sequence shown here is derived from an EMBL/GenBank/DDBJ whole genome shotgun (WGS) entry which is preliminary data.</text>
</comment>
<dbReference type="AlphaFoldDB" id="A0A918RIE6"/>
<proteinExistence type="predicted"/>
<sequence>MNTLLTRRITVADYLTQRGLPADWRYASPLGRAAAAIYRQLYRREPARALRWINGHVRQVCAYDPSEAHVLTAAWEQYGCTAGLRPVPTARFGWAPVDWVVGIDAMRWRPTDGPMRSHP</sequence>
<dbReference type="EMBL" id="BMWH01000020">
    <property type="protein sequence ID" value="GHA01200.1"/>
    <property type="molecule type" value="Genomic_DNA"/>
</dbReference>
<dbReference type="RefSeq" id="WP_190059333.1">
    <property type="nucleotide sequence ID" value="NZ_BMWH01000020.1"/>
</dbReference>
<protein>
    <submittedName>
        <fullName evidence="1">Uncharacterized protein</fullName>
    </submittedName>
</protein>
<gene>
    <name evidence="1" type="ORF">GCM10010389_45660</name>
</gene>
<accession>A0A918RIE6</accession>
<evidence type="ECO:0000313" key="2">
    <source>
        <dbReference type="Proteomes" id="UP000623010"/>
    </source>
</evidence>
<evidence type="ECO:0000313" key="1">
    <source>
        <dbReference type="EMBL" id="GHA01200.1"/>
    </source>
</evidence>
<reference evidence="1" key="1">
    <citation type="journal article" date="2014" name="Int. J. Syst. Evol. Microbiol.">
        <title>Complete genome sequence of Corynebacterium casei LMG S-19264T (=DSM 44701T), isolated from a smear-ripened cheese.</title>
        <authorList>
            <consortium name="US DOE Joint Genome Institute (JGI-PGF)"/>
            <person name="Walter F."/>
            <person name="Albersmeier A."/>
            <person name="Kalinowski J."/>
            <person name="Ruckert C."/>
        </authorList>
    </citation>
    <scope>NUCLEOTIDE SEQUENCE</scope>
    <source>
        <strain evidence="1">JCM 5016</strain>
    </source>
</reference>
<dbReference type="Proteomes" id="UP000623010">
    <property type="component" value="Unassembled WGS sequence"/>
</dbReference>
<name>A0A918RIE6_9ACTN</name>
<reference evidence="1" key="2">
    <citation type="submission" date="2020-09" db="EMBL/GenBank/DDBJ databases">
        <authorList>
            <person name="Sun Q."/>
            <person name="Ohkuma M."/>
        </authorList>
    </citation>
    <scope>NUCLEOTIDE SEQUENCE</scope>
    <source>
        <strain evidence="1">JCM 5016</strain>
    </source>
</reference>
<keyword evidence="2" id="KW-1185">Reference proteome</keyword>
<organism evidence="1 2">
    <name type="scientific">Streptomyces echinoruber</name>
    <dbReference type="NCBI Taxonomy" id="68898"/>
    <lineage>
        <taxon>Bacteria</taxon>
        <taxon>Bacillati</taxon>
        <taxon>Actinomycetota</taxon>
        <taxon>Actinomycetes</taxon>
        <taxon>Kitasatosporales</taxon>
        <taxon>Streptomycetaceae</taxon>
        <taxon>Streptomyces</taxon>
    </lineage>
</organism>